<feature type="compositionally biased region" description="Basic and acidic residues" evidence="1">
    <location>
        <begin position="27"/>
        <end position="41"/>
    </location>
</feature>
<dbReference type="AlphaFoldDB" id="A0A445MGI0"/>
<sequence>MTLIPKQHYAQGSLCSPLRTTTPYLPAEERGDTSPSRGETRRPLLALFPHGKTKRCLIPAWGDARYPPGSGRSTYRYRVELVPASALQVRTRSQAIGVAHEERDSEQDECEVGYSLRVEEAQSRAPIGKRSHKERLTMAETRLDVLEASSEELYQGQ</sequence>
<organism evidence="2">
    <name type="scientific">Ensete ventricosum</name>
    <name type="common">Abyssinian banana</name>
    <name type="synonym">Musa ensete</name>
    <dbReference type="NCBI Taxonomy" id="4639"/>
    <lineage>
        <taxon>Eukaryota</taxon>
        <taxon>Viridiplantae</taxon>
        <taxon>Streptophyta</taxon>
        <taxon>Embryophyta</taxon>
        <taxon>Tracheophyta</taxon>
        <taxon>Spermatophyta</taxon>
        <taxon>Magnoliopsida</taxon>
        <taxon>Liliopsida</taxon>
        <taxon>Zingiberales</taxon>
        <taxon>Musaceae</taxon>
        <taxon>Ensete</taxon>
    </lineage>
</organism>
<accession>A0A445MGI0</accession>
<reference evidence="2" key="1">
    <citation type="journal article" date="2018" name="Data Brief">
        <title>Genome sequence data from 17 accessions of Ensete ventricosum, a staple food crop for millions in Ethiopia.</title>
        <authorList>
            <person name="Yemataw Z."/>
            <person name="Muzemil S."/>
            <person name="Ambachew D."/>
            <person name="Tripathi L."/>
            <person name="Tesfaye K."/>
            <person name="Chala A."/>
            <person name="Farbos A."/>
            <person name="O'Neill P."/>
            <person name="Moore K."/>
            <person name="Grant M."/>
            <person name="Studholme D.J."/>
        </authorList>
    </citation>
    <scope>NUCLEOTIDE SEQUENCE [LARGE SCALE GENOMIC DNA]</scope>
    <source>
        <tissue evidence="2">Leaf</tissue>
    </source>
</reference>
<protein>
    <submittedName>
        <fullName evidence="2">Uncharacterized protein</fullName>
    </submittedName>
</protein>
<gene>
    <name evidence="2" type="ORF">BHM03_00022608</name>
</gene>
<evidence type="ECO:0000313" key="2">
    <source>
        <dbReference type="EMBL" id="RZR73308.1"/>
    </source>
</evidence>
<proteinExistence type="predicted"/>
<feature type="region of interest" description="Disordered" evidence="1">
    <location>
        <begin position="14"/>
        <end position="41"/>
    </location>
</feature>
<dbReference type="Proteomes" id="UP000290560">
    <property type="component" value="Unassembled WGS sequence"/>
</dbReference>
<evidence type="ECO:0000256" key="1">
    <source>
        <dbReference type="SAM" id="MobiDB-lite"/>
    </source>
</evidence>
<name>A0A445MGI0_ENSVE</name>
<dbReference type="EMBL" id="KV875880">
    <property type="protein sequence ID" value="RZR73308.1"/>
    <property type="molecule type" value="Genomic_DNA"/>
</dbReference>